<reference evidence="1 2" key="1">
    <citation type="submission" date="2019-04" db="EMBL/GenBank/DDBJ databases">
        <authorList>
            <person name="Schori C."/>
            <person name="Ahrens C."/>
        </authorList>
    </citation>
    <scope>NUCLEOTIDE SEQUENCE [LARGE SCALE GENOMIC DNA]</scope>
    <source>
        <strain evidence="1 2">DSM 2950</strain>
    </source>
</reference>
<dbReference type="Proteomes" id="UP000515789">
    <property type="component" value="Chromosome"/>
</dbReference>
<evidence type="ECO:0000313" key="1">
    <source>
        <dbReference type="EMBL" id="QMW78046.1"/>
    </source>
</evidence>
<dbReference type="EMBL" id="CP039126">
    <property type="protein sequence ID" value="QMW78046.1"/>
    <property type="molecule type" value="Genomic_DNA"/>
</dbReference>
<dbReference type="AlphaFoldDB" id="A0A7G5MTV3"/>
<proteinExistence type="predicted"/>
<accession>A0A7G5MTV3</accession>
<protein>
    <submittedName>
        <fullName evidence="1">DUF3789 domain-containing protein</fullName>
    </submittedName>
</protein>
<gene>
    <name evidence="1" type="ORF">E5259_10815</name>
</gene>
<organism evidence="1 2">
    <name type="scientific">Blautia producta</name>
    <dbReference type="NCBI Taxonomy" id="33035"/>
    <lineage>
        <taxon>Bacteria</taxon>
        <taxon>Bacillati</taxon>
        <taxon>Bacillota</taxon>
        <taxon>Clostridia</taxon>
        <taxon>Lachnospirales</taxon>
        <taxon>Lachnospiraceae</taxon>
        <taxon>Blautia</taxon>
    </lineage>
</organism>
<evidence type="ECO:0000313" key="2">
    <source>
        <dbReference type="Proteomes" id="UP000515789"/>
    </source>
</evidence>
<sequence>MIVFIAISFLVGSMFGILLMCLVQINRLHGDPEPGSSFPDDCSDSNT</sequence>
<name>A0A7G5MTV3_9FIRM</name>